<reference evidence="1 2" key="1">
    <citation type="journal article" date="2019" name="PLoS Negl. Trop. Dis.">
        <title>Revisiting the worldwide diversity of Leptospira species in the environment.</title>
        <authorList>
            <person name="Vincent A.T."/>
            <person name="Schiettekatte O."/>
            <person name="Bourhy P."/>
            <person name="Veyrier F.J."/>
            <person name="Picardeau M."/>
        </authorList>
    </citation>
    <scope>NUCLEOTIDE SEQUENCE [LARGE SCALE GENOMIC DNA]</scope>
    <source>
        <strain evidence="1 2">SSW18</strain>
    </source>
</reference>
<evidence type="ECO:0008006" key="3">
    <source>
        <dbReference type="Google" id="ProtNLM"/>
    </source>
</evidence>
<accession>A0A5R2ASY1</accession>
<gene>
    <name evidence="1" type="ORF">EHO57_13830</name>
</gene>
<dbReference type="EMBL" id="RQER01000008">
    <property type="protein sequence ID" value="TGJ99836.1"/>
    <property type="molecule type" value="Genomic_DNA"/>
</dbReference>
<evidence type="ECO:0000313" key="2">
    <source>
        <dbReference type="Proteomes" id="UP000297946"/>
    </source>
</evidence>
<organism evidence="1 2">
    <name type="scientific">Leptospira langatensis</name>
    <dbReference type="NCBI Taxonomy" id="2484983"/>
    <lineage>
        <taxon>Bacteria</taxon>
        <taxon>Pseudomonadati</taxon>
        <taxon>Spirochaetota</taxon>
        <taxon>Spirochaetia</taxon>
        <taxon>Leptospirales</taxon>
        <taxon>Leptospiraceae</taxon>
        <taxon>Leptospira</taxon>
    </lineage>
</organism>
<name>A0A5R2ASY1_9LEPT</name>
<dbReference type="Proteomes" id="UP000297946">
    <property type="component" value="Unassembled WGS sequence"/>
</dbReference>
<dbReference type="RefSeq" id="WP_135698343.1">
    <property type="nucleotide sequence ID" value="NZ_RQER01000008.1"/>
</dbReference>
<sequence length="233" mass="24660">MKRLIFLLFFAGFFACEDDQAKKDEMHTLSRLLDPGSATTGGSGDCRIIPSSYTIPATSQIFVCSASGFTVTCTDNNTETNIYEFGSYLAFKASTIDLPTFRNVFLVGFRGSKITNIIEDQSGTQTVEVSFSSNGADLVQTSIGSGLPNGASLITPINYSQADAHGNYTVSTVASSNSSIAYSYTGSLVSQIVDNFGTREYNDGRLTKFTGSGSSAGDFEVTSTSGSLTLCAP</sequence>
<dbReference type="PROSITE" id="PS51257">
    <property type="entry name" value="PROKAR_LIPOPROTEIN"/>
    <property type="match status" value="1"/>
</dbReference>
<protein>
    <recommendedName>
        <fullName evidence="3">Lipoprotein</fullName>
    </recommendedName>
</protein>
<comment type="caution">
    <text evidence="1">The sequence shown here is derived from an EMBL/GenBank/DDBJ whole genome shotgun (WGS) entry which is preliminary data.</text>
</comment>
<proteinExistence type="predicted"/>
<dbReference type="AlphaFoldDB" id="A0A5R2ASY1"/>
<evidence type="ECO:0000313" key="1">
    <source>
        <dbReference type="EMBL" id="TGJ99836.1"/>
    </source>
</evidence>